<dbReference type="FunFam" id="1.20.1260.60:FF:000002">
    <property type="entry name" value="Vacuolar protein sorting-associated protein IST1"/>
    <property type="match status" value="1"/>
</dbReference>
<name>V4JXK9_EUTSA</name>
<dbReference type="GO" id="GO:0015031">
    <property type="term" value="P:protein transport"/>
    <property type="evidence" value="ECO:0007669"/>
    <property type="project" value="InterPro"/>
</dbReference>
<dbReference type="InterPro" id="IPR005061">
    <property type="entry name" value="Ist1"/>
</dbReference>
<dbReference type="InterPro" id="IPR042277">
    <property type="entry name" value="IST1-like"/>
</dbReference>
<dbReference type="EMBL" id="KI517809">
    <property type="protein sequence ID" value="ESQ30220.1"/>
    <property type="molecule type" value="Genomic_DNA"/>
</dbReference>
<dbReference type="Gene3D" id="1.20.1260.60">
    <property type="entry name" value="Vacuolar protein sorting-associated protein Ist1"/>
    <property type="match status" value="1"/>
</dbReference>
<dbReference type="OMA" id="FEMLEMY"/>
<dbReference type="PANTHER" id="PTHR12161">
    <property type="entry name" value="IST1 FAMILY MEMBER"/>
    <property type="match status" value="1"/>
</dbReference>
<gene>
    <name evidence="2" type="ORF">EUTSA_v10012340mg</name>
</gene>
<dbReference type="PANTHER" id="PTHR12161:SF49">
    <property type="entry name" value="IST1-LIKE PROTEIN"/>
    <property type="match status" value="1"/>
</dbReference>
<evidence type="ECO:0000256" key="1">
    <source>
        <dbReference type="ARBA" id="ARBA00005536"/>
    </source>
</evidence>
<sequence length="195" mass="22883">MFCGAFKPKFYKKCKHSIKFIKIRLDIMRKKKNAMVYFLKTDIVEILKTSHDNDDKAYKKVEELLEELRILSSYDLIERFCDCISSNISLMLKQSECPEECREAVSSLIYTALFRNVPELKDLRALFTRKYGNSIESSVNQELVEILVWQKLSRGVRFQTLEEIAQESKIRWDPMSLQLKQLKQISGLQVNISLT</sequence>
<dbReference type="eggNOG" id="KOG2027">
    <property type="taxonomic scope" value="Eukaryota"/>
</dbReference>
<evidence type="ECO:0000313" key="3">
    <source>
        <dbReference type="Proteomes" id="UP000030689"/>
    </source>
</evidence>
<evidence type="ECO:0000313" key="2">
    <source>
        <dbReference type="EMBL" id="ESQ30220.1"/>
    </source>
</evidence>
<proteinExistence type="inferred from homology"/>
<dbReference type="KEGG" id="eus:EUTSA_v10012340mg"/>
<accession>V4JXK9</accession>
<protein>
    <submittedName>
        <fullName evidence="2">Uncharacterized protein</fullName>
    </submittedName>
</protein>
<dbReference type="Pfam" id="PF03398">
    <property type="entry name" value="Ist1"/>
    <property type="match status" value="1"/>
</dbReference>
<dbReference type="Gramene" id="ESQ30220">
    <property type="protein sequence ID" value="ESQ30220"/>
    <property type="gene ID" value="EUTSA_v10012340mg"/>
</dbReference>
<comment type="similarity">
    <text evidence="1">Belongs to the IST1 family.</text>
</comment>
<reference evidence="2 3" key="1">
    <citation type="journal article" date="2013" name="Front. Plant Sci.">
        <title>The Reference Genome of the Halophytic Plant Eutrema salsugineum.</title>
        <authorList>
            <person name="Yang R."/>
            <person name="Jarvis D.E."/>
            <person name="Chen H."/>
            <person name="Beilstein M.A."/>
            <person name="Grimwood J."/>
            <person name="Jenkins J."/>
            <person name="Shu S."/>
            <person name="Prochnik S."/>
            <person name="Xin M."/>
            <person name="Ma C."/>
            <person name="Schmutz J."/>
            <person name="Wing R.A."/>
            <person name="Mitchell-Olds T."/>
            <person name="Schumaker K.S."/>
            <person name="Wang X."/>
        </authorList>
    </citation>
    <scope>NUCLEOTIDE SEQUENCE [LARGE SCALE GENOMIC DNA]</scope>
</reference>
<dbReference type="AlphaFoldDB" id="V4JXK9"/>
<organism evidence="2 3">
    <name type="scientific">Eutrema salsugineum</name>
    <name type="common">Saltwater cress</name>
    <name type="synonym">Sisymbrium salsugineum</name>
    <dbReference type="NCBI Taxonomy" id="72664"/>
    <lineage>
        <taxon>Eukaryota</taxon>
        <taxon>Viridiplantae</taxon>
        <taxon>Streptophyta</taxon>
        <taxon>Embryophyta</taxon>
        <taxon>Tracheophyta</taxon>
        <taxon>Spermatophyta</taxon>
        <taxon>Magnoliopsida</taxon>
        <taxon>eudicotyledons</taxon>
        <taxon>Gunneridae</taxon>
        <taxon>Pentapetalae</taxon>
        <taxon>rosids</taxon>
        <taxon>malvids</taxon>
        <taxon>Brassicales</taxon>
        <taxon>Brassicaceae</taxon>
        <taxon>Eutremeae</taxon>
        <taxon>Eutrema</taxon>
    </lineage>
</organism>
<keyword evidence="3" id="KW-1185">Reference proteome</keyword>
<dbReference type="Proteomes" id="UP000030689">
    <property type="component" value="Unassembled WGS sequence"/>
</dbReference>